<comment type="caution">
    <text evidence="1">The sequence shown here is derived from an EMBL/GenBank/DDBJ whole genome shotgun (WGS) entry which is preliminary data.</text>
</comment>
<name>U4VIM9_9HYPH</name>
<accession>U4VIM9</accession>
<sequence>MWVAIITVVATGLIQEHASTITEAMMLAG</sequence>
<organism evidence="1 2">
    <name type="scientific">Brucella intermedia 229E</name>
    <dbReference type="NCBI Taxonomy" id="1337887"/>
    <lineage>
        <taxon>Bacteria</taxon>
        <taxon>Pseudomonadati</taxon>
        <taxon>Pseudomonadota</taxon>
        <taxon>Alphaproteobacteria</taxon>
        <taxon>Hyphomicrobiales</taxon>
        <taxon>Brucellaceae</taxon>
        <taxon>Brucella/Ochrobactrum group</taxon>
        <taxon>Brucella</taxon>
    </lineage>
</organism>
<gene>
    <name evidence="1" type="ORF">Q644_15200</name>
</gene>
<reference evidence="1 2" key="1">
    <citation type="journal article" date="2014" name="FEMS Microbiol. Lett.">
        <title>Genome sequencing analysis reveals virulence-related gene content of Ochrobactrum intermedium strain 229E, a urease-positive strain isolated from the human gastric niche.</title>
        <authorList>
            <person name="Kulkarni G.J."/>
            <person name="Shetty S."/>
            <person name="Dharne M.S."/>
            <person name="Shouche Y.S."/>
        </authorList>
    </citation>
    <scope>NUCLEOTIDE SEQUENCE [LARGE SCALE GENOMIC DNA]</scope>
    <source>
        <strain evidence="1 2">229E</strain>
    </source>
</reference>
<evidence type="ECO:0000313" key="2">
    <source>
        <dbReference type="Proteomes" id="UP000016842"/>
    </source>
</evidence>
<dbReference type="EMBL" id="ASXJ01000068">
    <property type="protein sequence ID" value="ERM02671.1"/>
    <property type="molecule type" value="Genomic_DNA"/>
</dbReference>
<evidence type="ECO:0000313" key="1">
    <source>
        <dbReference type="EMBL" id="ERM02671.1"/>
    </source>
</evidence>
<proteinExistence type="predicted"/>
<protein>
    <submittedName>
        <fullName evidence="1">Uncharacterized protein</fullName>
    </submittedName>
</protein>
<dbReference type="AlphaFoldDB" id="U4VIM9"/>
<dbReference type="Proteomes" id="UP000016842">
    <property type="component" value="Unassembled WGS sequence"/>
</dbReference>